<keyword evidence="6 10" id="KW-0547">Nucleotide-binding</keyword>
<dbReference type="Gene3D" id="3.30.470.20">
    <property type="entry name" value="ATP-grasp fold, B domain"/>
    <property type="match status" value="1"/>
</dbReference>
<dbReference type="FunFam" id="3.30.1490.20:FF:000025">
    <property type="entry name" value="Alpha-aminoadipate--LysW ligase LysX protein"/>
    <property type="match status" value="1"/>
</dbReference>
<dbReference type="GO" id="GO:0046872">
    <property type="term" value="F:metal ion binding"/>
    <property type="evidence" value="ECO:0007669"/>
    <property type="project" value="UniProtKB-KW"/>
</dbReference>
<dbReference type="InterPro" id="IPR054562">
    <property type="entry name" value="LysX/ArgX_preATP_grasp"/>
</dbReference>
<organism evidence="13 14">
    <name type="scientific">Halalkaliarchaeum desulfuricum</name>
    <dbReference type="NCBI Taxonomy" id="2055893"/>
    <lineage>
        <taxon>Archaea</taxon>
        <taxon>Methanobacteriati</taxon>
        <taxon>Methanobacteriota</taxon>
        <taxon>Stenosarchaea group</taxon>
        <taxon>Halobacteria</taxon>
        <taxon>Halobacteriales</taxon>
        <taxon>Haloferacaceae</taxon>
        <taxon>Halalkaliarchaeum</taxon>
    </lineage>
</organism>
<dbReference type="GeneID" id="37876380"/>
<dbReference type="NCBIfam" id="TIGR02144">
    <property type="entry name" value="LysX_arch"/>
    <property type="match status" value="1"/>
</dbReference>
<dbReference type="KEGG" id="hdf:AArcSl_0043"/>
<reference evidence="14" key="1">
    <citation type="submission" date="2017-11" db="EMBL/GenBank/DDBJ databases">
        <title>Phenotypic and genomic properties of facultatively anaerobic sulfur-reducing natronoarchaea from hypersaline soda lakes.</title>
        <authorList>
            <person name="Sorokin D.Y."/>
            <person name="Kublanov I.V."/>
            <person name="Roman P."/>
            <person name="Sinninghe Damste J.S."/>
            <person name="Golyshin P.N."/>
            <person name="Rojo D."/>
            <person name="Ciordia S."/>
            <person name="Mena M.D.C."/>
            <person name="Ferrer M."/>
            <person name="Messina E."/>
            <person name="Smedile F."/>
            <person name="La Spada G."/>
            <person name="La Cono V."/>
            <person name="Yakimov M.M."/>
        </authorList>
    </citation>
    <scope>NUCLEOTIDE SEQUENCE [LARGE SCALE GENOMIC DNA]</scope>
    <source>
        <strain evidence="14">AArc-Sl</strain>
    </source>
</reference>
<dbReference type="Proteomes" id="UP000263012">
    <property type="component" value="Chromosome"/>
</dbReference>
<dbReference type="GO" id="GO:0043774">
    <property type="term" value="F:coenzyme F420-2 alpha-glutamyl ligase activity"/>
    <property type="evidence" value="ECO:0007669"/>
    <property type="project" value="TreeGrafter"/>
</dbReference>
<dbReference type="PANTHER" id="PTHR21621:SF2">
    <property type="entry name" value="COENZYME GAMMA-F420-2:ALPHA-L-GLUTAMATE LIGASE"/>
    <property type="match status" value="1"/>
</dbReference>
<comment type="pathway">
    <text evidence="9">Amino-acid biosynthesis.</text>
</comment>
<dbReference type="InterPro" id="IPR013815">
    <property type="entry name" value="ATP_grasp_subdomain_1"/>
</dbReference>
<dbReference type="InterPro" id="IPR016185">
    <property type="entry name" value="PreATP-grasp_dom_sf"/>
</dbReference>
<evidence type="ECO:0000256" key="8">
    <source>
        <dbReference type="ARBA" id="ARBA00022842"/>
    </source>
</evidence>
<accession>A0A343TF29</accession>
<dbReference type="Gene3D" id="3.30.1490.20">
    <property type="entry name" value="ATP-grasp fold, A domain"/>
    <property type="match status" value="1"/>
</dbReference>
<evidence type="ECO:0000256" key="3">
    <source>
        <dbReference type="ARBA" id="ARBA00022598"/>
    </source>
</evidence>
<dbReference type="NCBIfam" id="TIGR00768">
    <property type="entry name" value="rimK_fam"/>
    <property type="match status" value="1"/>
</dbReference>
<keyword evidence="5" id="KW-0479">Metal-binding</keyword>
<dbReference type="GO" id="GO:0005524">
    <property type="term" value="F:ATP binding"/>
    <property type="evidence" value="ECO:0007669"/>
    <property type="project" value="UniProtKB-UniRule"/>
</dbReference>
<keyword evidence="3 13" id="KW-0436">Ligase</keyword>
<keyword evidence="14" id="KW-1185">Reference proteome</keyword>
<evidence type="ECO:0000313" key="13">
    <source>
        <dbReference type="EMBL" id="AUX07701.1"/>
    </source>
</evidence>
<dbReference type="PANTHER" id="PTHR21621">
    <property type="entry name" value="RIBOSOMAL PROTEIN S6 MODIFICATION PROTEIN"/>
    <property type="match status" value="1"/>
</dbReference>
<evidence type="ECO:0000256" key="11">
    <source>
        <dbReference type="SAM" id="MobiDB-lite"/>
    </source>
</evidence>
<dbReference type="PROSITE" id="PS50975">
    <property type="entry name" value="ATP_GRASP"/>
    <property type="match status" value="1"/>
</dbReference>
<feature type="region of interest" description="Disordered" evidence="11">
    <location>
        <begin position="285"/>
        <end position="308"/>
    </location>
</feature>
<evidence type="ECO:0000256" key="1">
    <source>
        <dbReference type="ARBA" id="ARBA00001946"/>
    </source>
</evidence>
<dbReference type="SUPFAM" id="SSF56059">
    <property type="entry name" value="Glutathione synthetase ATP-binding domain-like"/>
    <property type="match status" value="1"/>
</dbReference>
<name>A0A343TF29_9EURY</name>
<keyword evidence="7 10" id="KW-0067">ATP-binding</keyword>
<dbReference type="InterPro" id="IPR004666">
    <property type="entry name" value="Rp_bS6_RimK/Lys_biosynth_LsyX"/>
</dbReference>
<protein>
    <submittedName>
        <fullName evidence="13">N-acetylglutamate synthase/lysine biosynthesis protein LysX</fullName>
        <ecNumber evidence="13">6.3.2.43</ecNumber>
    </submittedName>
</protein>
<sequence>MQVGILYSRIRKDEKLLLSELRDRGHEVEKIDVRKHQFGLEETSAPVEGLDLVVDRCLATSRSLYATRFLDSYGVPVVNGPETADICANKVKNSLALSNAGVPTPETEVSFTTDAALETIEKFGYPCVLKPVVGSWGRLMAKVESRSAAEAILEHKATLGHYEHKVFYVQEFVDKPGRDVRVLATDGEPIAAMTRTSDHWLTNAAKGSETAAFELDETALELVERASDAVGGGLLGVDLMEVGGAKSGEYTVHEVNHTVEFKALNETVDIDVPAAVVDWLETKADAATDGTEDADDEVETDDTEVSAV</sequence>
<dbReference type="Gene3D" id="3.40.50.20">
    <property type="match status" value="1"/>
</dbReference>
<proteinExistence type="inferred from homology"/>
<dbReference type="SUPFAM" id="SSF52440">
    <property type="entry name" value="PreATP-grasp domain"/>
    <property type="match status" value="1"/>
</dbReference>
<dbReference type="Pfam" id="PF22626">
    <property type="entry name" value="LysX_preATP_grasp"/>
    <property type="match status" value="1"/>
</dbReference>
<feature type="compositionally biased region" description="Acidic residues" evidence="11">
    <location>
        <begin position="290"/>
        <end position="308"/>
    </location>
</feature>
<evidence type="ECO:0000313" key="14">
    <source>
        <dbReference type="Proteomes" id="UP000263012"/>
    </source>
</evidence>
<evidence type="ECO:0000256" key="7">
    <source>
        <dbReference type="ARBA" id="ARBA00022840"/>
    </source>
</evidence>
<feature type="domain" description="ATP-grasp" evidence="12">
    <location>
        <begin position="94"/>
        <end position="281"/>
    </location>
</feature>
<comment type="similarity">
    <text evidence="2">Belongs to the RimK family. LysX subfamily.</text>
</comment>
<dbReference type="OrthoDB" id="33241at2157"/>
<evidence type="ECO:0000259" key="12">
    <source>
        <dbReference type="PROSITE" id="PS50975"/>
    </source>
</evidence>
<dbReference type="InterPro" id="IPR011870">
    <property type="entry name" value="LysX_arch"/>
</dbReference>
<dbReference type="AlphaFoldDB" id="A0A343TF29"/>
<dbReference type="GO" id="GO:0009085">
    <property type="term" value="P:lysine biosynthetic process"/>
    <property type="evidence" value="ECO:0007669"/>
    <property type="project" value="InterPro"/>
</dbReference>
<gene>
    <name evidence="13" type="primary">lysX</name>
    <name evidence="13" type="ORF">AArcSl_0043</name>
</gene>
<dbReference type="EMBL" id="CP025066">
    <property type="protein sequence ID" value="AUX07701.1"/>
    <property type="molecule type" value="Genomic_DNA"/>
</dbReference>
<dbReference type="EC" id="6.3.2.43" evidence="13"/>
<keyword evidence="8" id="KW-0460">Magnesium</keyword>
<dbReference type="Pfam" id="PF08443">
    <property type="entry name" value="RimK"/>
    <property type="match status" value="1"/>
</dbReference>
<dbReference type="RefSeq" id="WP_119813582.1">
    <property type="nucleotide sequence ID" value="NZ_CP025066.1"/>
</dbReference>
<dbReference type="InterPro" id="IPR013651">
    <property type="entry name" value="ATP-grasp_RimK-type"/>
</dbReference>
<evidence type="ECO:0000256" key="6">
    <source>
        <dbReference type="ARBA" id="ARBA00022741"/>
    </source>
</evidence>
<evidence type="ECO:0000256" key="9">
    <source>
        <dbReference type="ARBA" id="ARBA00029440"/>
    </source>
</evidence>
<evidence type="ECO:0000256" key="10">
    <source>
        <dbReference type="PROSITE-ProRule" id="PRU00409"/>
    </source>
</evidence>
<evidence type="ECO:0000256" key="5">
    <source>
        <dbReference type="ARBA" id="ARBA00022723"/>
    </source>
</evidence>
<evidence type="ECO:0000256" key="2">
    <source>
        <dbReference type="ARBA" id="ARBA00006239"/>
    </source>
</evidence>
<keyword evidence="4" id="KW-0028">Amino-acid biosynthesis</keyword>
<dbReference type="GO" id="GO:0005737">
    <property type="term" value="C:cytoplasm"/>
    <property type="evidence" value="ECO:0007669"/>
    <property type="project" value="TreeGrafter"/>
</dbReference>
<dbReference type="InterPro" id="IPR011761">
    <property type="entry name" value="ATP-grasp"/>
</dbReference>
<comment type="cofactor">
    <cofactor evidence="1">
        <name>Mg(2+)</name>
        <dbReference type="ChEBI" id="CHEBI:18420"/>
    </cofactor>
</comment>
<evidence type="ECO:0000256" key="4">
    <source>
        <dbReference type="ARBA" id="ARBA00022605"/>
    </source>
</evidence>